<accession>A0A248VM33</accession>
<protein>
    <recommendedName>
        <fullName evidence="3">DUF1353 domain-containing protein</fullName>
    </recommendedName>
</protein>
<gene>
    <name evidence="1" type="ORF">CJU94_19375</name>
</gene>
<dbReference type="Pfam" id="PF07087">
    <property type="entry name" value="DUF1353"/>
    <property type="match status" value="1"/>
</dbReference>
<name>A0A248VM33_9BURK</name>
<dbReference type="KEGG" id="parb:CJU94_19375"/>
<reference evidence="1 2" key="1">
    <citation type="submission" date="2017-08" db="EMBL/GenBank/DDBJ databases">
        <title>Identification and genetic characteristics of simultaneous BTEX- and naphthalene-degrading Paraburkholderia sp. BN5 isolated from petroleum-contaminated soil.</title>
        <authorList>
            <person name="Lee Y."/>
            <person name="Jeon C.O."/>
        </authorList>
    </citation>
    <scope>NUCLEOTIDE SEQUENCE [LARGE SCALE GENOMIC DNA]</scope>
    <source>
        <strain evidence="1 2">BN5</strain>
    </source>
</reference>
<evidence type="ECO:0008006" key="3">
    <source>
        <dbReference type="Google" id="ProtNLM"/>
    </source>
</evidence>
<dbReference type="Proteomes" id="UP000215158">
    <property type="component" value="Chromosome 1"/>
</dbReference>
<dbReference type="AlphaFoldDB" id="A0A248VM33"/>
<dbReference type="EMBL" id="CP022989">
    <property type="protein sequence ID" value="ASW00118.1"/>
    <property type="molecule type" value="Genomic_DNA"/>
</dbReference>
<evidence type="ECO:0000313" key="1">
    <source>
        <dbReference type="EMBL" id="ASW00118.1"/>
    </source>
</evidence>
<keyword evidence="2" id="KW-1185">Reference proteome</keyword>
<evidence type="ECO:0000313" key="2">
    <source>
        <dbReference type="Proteomes" id="UP000215158"/>
    </source>
</evidence>
<proteinExistence type="predicted"/>
<sequence>MGSEDQGCCRDRAHGRAACCIVRACELLGRAGGDRARSGKWSSRIVSAFLTELQVELVSDSTNGGRGTWRLAAPLVYKSDVAKLTFTVPAGFETDFASVPRTPVAFLLTADSAHEASAVHDWLYLEHAVPRDVADAVLREASLVSGVPAWRAALMYWGVRAFGWSHWGNGPATT</sequence>
<dbReference type="OrthoDB" id="88276at2"/>
<dbReference type="InterPro" id="IPR010767">
    <property type="entry name" value="Phage_CGC-2007_Cje0229"/>
</dbReference>
<organism evidence="1 2">
    <name type="scientific">Paraburkholderia aromaticivorans</name>
    <dbReference type="NCBI Taxonomy" id="2026199"/>
    <lineage>
        <taxon>Bacteria</taxon>
        <taxon>Pseudomonadati</taxon>
        <taxon>Pseudomonadota</taxon>
        <taxon>Betaproteobacteria</taxon>
        <taxon>Burkholderiales</taxon>
        <taxon>Burkholderiaceae</taxon>
        <taxon>Paraburkholderia</taxon>
    </lineage>
</organism>